<dbReference type="PANTHER" id="PTHR22835:SF675">
    <property type="entry name" value="ESTER HYDROLASE, PUTATIVE-RELATED"/>
    <property type="match status" value="1"/>
</dbReference>
<dbReference type="InterPro" id="IPR036514">
    <property type="entry name" value="SGNH_hydro_sf"/>
</dbReference>
<organism evidence="3 4">
    <name type="scientific">Linum trigynum</name>
    <dbReference type="NCBI Taxonomy" id="586398"/>
    <lineage>
        <taxon>Eukaryota</taxon>
        <taxon>Viridiplantae</taxon>
        <taxon>Streptophyta</taxon>
        <taxon>Embryophyta</taxon>
        <taxon>Tracheophyta</taxon>
        <taxon>Spermatophyta</taxon>
        <taxon>Magnoliopsida</taxon>
        <taxon>eudicotyledons</taxon>
        <taxon>Gunneridae</taxon>
        <taxon>Pentapetalae</taxon>
        <taxon>rosids</taxon>
        <taxon>fabids</taxon>
        <taxon>Malpighiales</taxon>
        <taxon>Linaceae</taxon>
        <taxon>Linum</taxon>
    </lineage>
</organism>
<dbReference type="Gene3D" id="3.40.50.1110">
    <property type="entry name" value="SGNH hydrolase"/>
    <property type="match status" value="1"/>
</dbReference>
<evidence type="ECO:0000256" key="1">
    <source>
        <dbReference type="ARBA" id="ARBA00008668"/>
    </source>
</evidence>
<reference evidence="3 4" key="1">
    <citation type="submission" date="2024-04" db="EMBL/GenBank/DDBJ databases">
        <authorList>
            <person name="Fracassetti M."/>
        </authorList>
    </citation>
    <scope>NUCLEOTIDE SEQUENCE [LARGE SCALE GENOMIC DNA]</scope>
</reference>
<dbReference type="InterPro" id="IPR001087">
    <property type="entry name" value="GDSL"/>
</dbReference>
<dbReference type="PANTHER" id="PTHR22835">
    <property type="entry name" value="ZINC FINGER FYVE DOMAIN CONTAINING PROTEIN"/>
    <property type="match status" value="1"/>
</dbReference>
<dbReference type="Proteomes" id="UP001497516">
    <property type="component" value="Chromosome 3"/>
</dbReference>
<dbReference type="GO" id="GO:0016788">
    <property type="term" value="F:hydrolase activity, acting on ester bonds"/>
    <property type="evidence" value="ECO:0007669"/>
    <property type="project" value="InterPro"/>
</dbReference>
<proteinExistence type="inferred from homology"/>
<evidence type="ECO:0000256" key="2">
    <source>
        <dbReference type="ARBA" id="ARBA00023180"/>
    </source>
</evidence>
<protein>
    <recommendedName>
        <fullName evidence="5">GDSL esterase/lipase</fullName>
    </recommendedName>
</protein>
<accession>A0AAV2DK03</accession>
<dbReference type="AlphaFoldDB" id="A0AAV2DK03"/>
<evidence type="ECO:0000313" key="4">
    <source>
        <dbReference type="Proteomes" id="UP001497516"/>
    </source>
</evidence>
<gene>
    <name evidence="3" type="ORF">LTRI10_LOCUS16071</name>
</gene>
<keyword evidence="2" id="KW-0325">Glycoprotein</keyword>
<comment type="similarity">
    <text evidence="1">Belongs to the 'GDSL' lipolytic enzyme family.</text>
</comment>
<keyword evidence="4" id="KW-1185">Reference proteome</keyword>
<evidence type="ECO:0000313" key="3">
    <source>
        <dbReference type="EMBL" id="CAL1374189.1"/>
    </source>
</evidence>
<sequence>MVPDVIAAVKTYIKLIINHGGTKVVVVGAFQIGCGVKFDFHGGTKFHCNNSSFNSLATLHNQLLKEELRRLRDEFPGTRIVYGDMWDAFQWIMDHFWSIGYRHPYYIPCCGNAHVHCGDSGAPYCNFPAEYMYWDSEHLTDHTHRLLSNLMIPRFAADLGCGGGVSKDDDTSEH</sequence>
<name>A0AAV2DK03_9ROSI</name>
<dbReference type="EMBL" id="OZ034816">
    <property type="protein sequence ID" value="CAL1374189.1"/>
    <property type="molecule type" value="Genomic_DNA"/>
</dbReference>
<dbReference type="Pfam" id="PF00657">
    <property type="entry name" value="Lipase_GDSL"/>
    <property type="match status" value="1"/>
</dbReference>
<evidence type="ECO:0008006" key="5">
    <source>
        <dbReference type="Google" id="ProtNLM"/>
    </source>
</evidence>